<feature type="domain" description="CUB" evidence="4">
    <location>
        <begin position="38"/>
        <end position="147"/>
    </location>
</feature>
<dbReference type="Gene3D" id="2.60.120.290">
    <property type="entry name" value="Spermadhesin, CUB domain"/>
    <property type="match status" value="1"/>
</dbReference>
<accession>A0ABP1N3L3</accession>
<organism evidence="6 7">
    <name type="scientific">Xylocopa violacea</name>
    <name type="common">Violet carpenter bee</name>
    <name type="synonym">Apis violacea</name>
    <dbReference type="NCBI Taxonomy" id="135666"/>
    <lineage>
        <taxon>Eukaryota</taxon>
        <taxon>Metazoa</taxon>
        <taxon>Ecdysozoa</taxon>
        <taxon>Arthropoda</taxon>
        <taxon>Hexapoda</taxon>
        <taxon>Insecta</taxon>
        <taxon>Pterygota</taxon>
        <taxon>Neoptera</taxon>
        <taxon>Endopterygota</taxon>
        <taxon>Hymenoptera</taxon>
        <taxon>Apocrita</taxon>
        <taxon>Aculeata</taxon>
        <taxon>Apoidea</taxon>
        <taxon>Anthophila</taxon>
        <taxon>Apidae</taxon>
        <taxon>Xylocopa</taxon>
        <taxon>Xylocopa</taxon>
    </lineage>
</organism>
<sequence length="405" mass="44314">MTSIDRITAIDGIIAKVALLLVCWLVSLIKPAASRNPCSYNQYLLPDETYYIYSPNYPNSYQGSQLCTWVVETDYRVNLTCNTFHLPWSENCAQDGLSIQTNSSNVQHRYCGDGTFNLESDSNSMVLTLTAPFWSRGGNFLCEARAIKRPLDNTDCKCGWKNPSRIVGGNVTGVNEYPMMAGVVDIVLQMIFCGSTIISNRFVLTAGHCVERRDVNELGVVVGEHDVDTASETNATRFHRAAEIIFHPNYVTGGRLNDLALLKTSTEIVYNLEVGPACLPFQHSPDTFGGNFVSLLGWGSTDFSEAPSNVLLKTTVSVITNLQCSQSYKRVTPEQICTYAKGKDSCQMDSGGPVLWQNPTTENIVLIGVISAGNGCGVDAGLNTRVGAYIEWIISATNASYCIIE</sequence>
<evidence type="ECO:0000259" key="4">
    <source>
        <dbReference type="PROSITE" id="PS01180"/>
    </source>
</evidence>
<comment type="caution">
    <text evidence="6">The sequence shown here is derived from an EMBL/GenBank/DDBJ whole genome shotgun (WGS) entry which is preliminary data.</text>
</comment>
<comment type="caution">
    <text evidence="2">Lacks conserved residue(s) required for the propagation of feature annotation.</text>
</comment>
<keyword evidence="1" id="KW-1015">Disulfide bond</keyword>
<dbReference type="InterPro" id="IPR035914">
    <property type="entry name" value="Sperma_CUB_dom_sf"/>
</dbReference>
<dbReference type="PROSITE" id="PS50240">
    <property type="entry name" value="TRYPSIN_DOM"/>
    <property type="match status" value="1"/>
</dbReference>
<evidence type="ECO:0000259" key="5">
    <source>
        <dbReference type="PROSITE" id="PS50240"/>
    </source>
</evidence>
<dbReference type="EMBL" id="CAXAJV020001281">
    <property type="protein sequence ID" value="CAL7934514.1"/>
    <property type="molecule type" value="Genomic_DNA"/>
</dbReference>
<evidence type="ECO:0000256" key="1">
    <source>
        <dbReference type="ARBA" id="ARBA00023157"/>
    </source>
</evidence>
<reference evidence="6 7" key="1">
    <citation type="submission" date="2024-08" db="EMBL/GenBank/DDBJ databases">
        <authorList>
            <person name="Will J Nash"/>
            <person name="Angela Man"/>
            <person name="Seanna McTaggart"/>
            <person name="Kendall Baker"/>
            <person name="Tom Barker"/>
            <person name="Leah Catchpole"/>
            <person name="Alex Durrant"/>
            <person name="Karim Gharbi"/>
            <person name="Naomi Irish"/>
            <person name="Gemy Kaithakottil"/>
            <person name="Debby Ku"/>
            <person name="Aaliyah Providence"/>
            <person name="Felix Shaw"/>
            <person name="David Swarbreck"/>
            <person name="Chris Watkins"/>
            <person name="Ann M. McCartney"/>
            <person name="Giulio Formenti"/>
            <person name="Alice Mouton"/>
            <person name="Noel Vella"/>
            <person name="Bjorn M von Reumont"/>
            <person name="Adriana Vella"/>
            <person name="Wilfried Haerty"/>
        </authorList>
    </citation>
    <scope>NUCLEOTIDE SEQUENCE [LARGE SCALE GENOMIC DNA]</scope>
</reference>
<feature type="domain" description="Peptidase S1" evidence="5">
    <location>
        <begin position="166"/>
        <end position="398"/>
    </location>
</feature>
<dbReference type="CDD" id="cd00190">
    <property type="entry name" value="Tryp_SPc"/>
    <property type="match status" value="1"/>
</dbReference>
<feature type="chain" id="PRO_5045352787" description="Venom serine protease 34" evidence="3">
    <location>
        <begin position="35"/>
        <end position="405"/>
    </location>
</feature>
<dbReference type="Pfam" id="PF00089">
    <property type="entry name" value="Trypsin"/>
    <property type="match status" value="1"/>
</dbReference>
<dbReference type="SMART" id="SM00020">
    <property type="entry name" value="Tryp_SPc"/>
    <property type="match status" value="1"/>
</dbReference>
<dbReference type="PRINTS" id="PR00722">
    <property type="entry name" value="CHYMOTRYPSIN"/>
</dbReference>
<dbReference type="SMART" id="SM00042">
    <property type="entry name" value="CUB"/>
    <property type="match status" value="1"/>
</dbReference>
<dbReference type="InterPro" id="IPR009003">
    <property type="entry name" value="Peptidase_S1_PA"/>
</dbReference>
<proteinExistence type="predicted"/>
<dbReference type="InterPro" id="IPR001314">
    <property type="entry name" value="Peptidase_S1A"/>
</dbReference>
<dbReference type="Proteomes" id="UP001642520">
    <property type="component" value="Unassembled WGS sequence"/>
</dbReference>
<keyword evidence="3" id="KW-0732">Signal</keyword>
<gene>
    <name evidence="6" type="ORF">XYLVIOL_LOCUS1061</name>
</gene>
<dbReference type="PROSITE" id="PS00134">
    <property type="entry name" value="TRYPSIN_HIS"/>
    <property type="match status" value="1"/>
</dbReference>
<dbReference type="SUPFAM" id="SSF49854">
    <property type="entry name" value="Spermadhesin, CUB domain"/>
    <property type="match status" value="1"/>
</dbReference>
<dbReference type="InterPro" id="IPR043504">
    <property type="entry name" value="Peptidase_S1_PA_chymotrypsin"/>
</dbReference>
<keyword evidence="7" id="KW-1185">Reference proteome</keyword>
<feature type="signal peptide" evidence="3">
    <location>
        <begin position="1"/>
        <end position="34"/>
    </location>
</feature>
<dbReference type="Pfam" id="PF00431">
    <property type="entry name" value="CUB"/>
    <property type="match status" value="1"/>
</dbReference>
<evidence type="ECO:0000313" key="7">
    <source>
        <dbReference type="Proteomes" id="UP001642520"/>
    </source>
</evidence>
<evidence type="ECO:0000256" key="2">
    <source>
        <dbReference type="PROSITE-ProRule" id="PRU00059"/>
    </source>
</evidence>
<dbReference type="InterPro" id="IPR000859">
    <property type="entry name" value="CUB_dom"/>
</dbReference>
<dbReference type="PANTHER" id="PTHR24252:SF7">
    <property type="entry name" value="HYALIN"/>
    <property type="match status" value="1"/>
</dbReference>
<name>A0ABP1N3L3_XYLVO</name>
<evidence type="ECO:0008006" key="8">
    <source>
        <dbReference type="Google" id="ProtNLM"/>
    </source>
</evidence>
<protein>
    <recommendedName>
        <fullName evidence="8">Venom serine protease 34</fullName>
    </recommendedName>
</protein>
<dbReference type="PROSITE" id="PS01180">
    <property type="entry name" value="CUB"/>
    <property type="match status" value="1"/>
</dbReference>
<dbReference type="PANTHER" id="PTHR24252">
    <property type="entry name" value="ACROSIN-RELATED"/>
    <property type="match status" value="1"/>
</dbReference>
<dbReference type="SUPFAM" id="SSF50494">
    <property type="entry name" value="Trypsin-like serine proteases"/>
    <property type="match status" value="1"/>
</dbReference>
<dbReference type="InterPro" id="IPR018114">
    <property type="entry name" value="TRYPSIN_HIS"/>
</dbReference>
<dbReference type="CDD" id="cd00041">
    <property type="entry name" value="CUB"/>
    <property type="match status" value="1"/>
</dbReference>
<evidence type="ECO:0000313" key="6">
    <source>
        <dbReference type="EMBL" id="CAL7934514.1"/>
    </source>
</evidence>
<dbReference type="Gene3D" id="2.40.10.10">
    <property type="entry name" value="Trypsin-like serine proteases"/>
    <property type="match status" value="1"/>
</dbReference>
<evidence type="ECO:0000256" key="3">
    <source>
        <dbReference type="SAM" id="SignalP"/>
    </source>
</evidence>
<dbReference type="InterPro" id="IPR001254">
    <property type="entry name" value="Trypsin_dom"/>
</dbReference>